<comment type="caution">
    <text evidence="2">The sequence shown here is derived from an EMBL/GenBank/DDBJ whole genome shotgun (WGS) entry which is preliminary data.</text>
</comment>
<sequence>MYGNAIYTDNDTKNEHHRITEKVHGKVRLTTPKIMRIKAQGFANYIGMNITQFEKEFGEPQAVMDSAINVRWLLYNVDSVNYLKVGIDEYTQKVCSIVVVGNIPSVKSKFKIGMSLKQLVKISTLYANFEVAYSEEKFQFELSENDLNNHPLIGFSNGSYVISYLQPNSKKVMALEFLNTDMLLKKNIYRIVSRTPIPAQYQGETNWEQLDTMVPFDLLQLINVKRRILANTVLSSDEILNQSASSIVSLLNKNPKRYLKVGDANLLSDVLSGDVGQKKFLNLDENGFSNKIYNDAKLNSKSFEIHVIFPFYSATTFFENRKLQQNVWDSMVASGTKKIGIAYDQGLLVIIINKGGN</sequence>
<protein>
    <recommendedName>
        <fullName evidence="1">CAP-associated domain-containing protein</fullName>
    </recommendedName>
</protein>
<evidence type="ECO:0000259" key="1">
    <source>
        <dbReference type="Pfam" id="PF14504"/>
    </source>
</evidence>
<dbReference type="Proteomes" id="UP000051131">
    <property type="component" value="Unassembled WGS sequence"/>
</dbReference>
<name>A0A0R2CLD9_9LACO</name>
<dbReference type="Gene3D" id="3.40.33.10">
    <property type="entry name" value="CAP"/>
    <property type="match status" value="1"/>
</dbReference>
<reference evidence="2 3" key="1">
    <citation type="journal article" date="2015" name="Genome Announc.">
        <title>Expanding the biotechnology potential of lactobacilli through comparative genomics of 213 strains and associated genera.</title>
        <authorList>
            <person name="Sun Z."/>
            <person name="Harris H.M."/>
            <person name="McCann A."/>
            <person name="Guo C."/>
            <person name="Argimon S."/>
            <person name="Zhang W."/>
            <person name="Yang X."/>
            <person name="Jeffery I.B."/>
            <person name="Cooney J.C."/>
            <person name="Kagawa T.F."/>
            <person name="Liu W."/>
            <person name="Song Y."/>
            <person name="Salvetti E."/>
            <person name="Wrobel A."/>
            <person name="Rasinkangas P."/>
            <person name="Parkhill J."/>
            <person name="Rea M.C."/>
            <person name="O'Sullivan O."/>
            <person name="Ritari J."/>
            <person name="Douillard F.P."/>
            <person name="Paul Ross R."/>
            <person name="Yang R."/>
            <person name="Briner A.E."/>
            <person name="Felis G.E."/>
            <person name="de Vos W.M."/>
            <person name="Barrangou R."/>
            <person name="Klaenhammer T.R."/>
            <person name="Caufield P.W."/>
            <person name="Cui Y."/>
            <person name="Zhang H."/>
            <person name="O'Toole P.W."/>
        </authorList>
    </citation>
    <scope>NUCLEOTIDE SEQUENCE [LARGE SCALE GENOMIC DNA]</scope>
    <source>
        <strain evidence="2 3">DSM 21116</strain>
    </source>
</reference>
<dbReference type="EMBL" id="AYZE01000014">
    <property type="protein sequence ID" value="KRM90756.1"/>
    <property type="molecule type" value="Genomic_DNA"/>
</dbReference>
<dbReference type="InterPro" id="IPR029410">
    <property type="entry name" value="CAP_assoc"/>
</dbReference>
<keyword evidence="3" id="KW-1185">Reference proteome</keyword>
<dbReference type="PATRIC" id="fig|1423729.3.peg.756"/>
<evidence type="ECO:0000313" key="2">
    <source>
        <dbReference type="EMBL" id="KRM90756.1"/>
    </source>
</evidence>
<evidence type="ECO:0000313" key="3">
    <source>
        <dbReference type="Proteomes" id="UP000051131"/>
    </source>
</evidence>
<accession>A0A0R2CLD9</accession>
<dbReference type="InterPro" id="IPR035940">
    <property type="entry name" value="CAP_sf"/>
</dbReference>
<dbReference type="STRING" id="1423729.FC80_GL000748"/>
<feature type="domain" description="CAP-associated" evidence="1">
    <location>
        <begin position="46"/>
        <end position="189"/>
    </location>
</feature>
<organism evidence="2 3">
    <name type="scientific">Liquorilactobacillus cacaonum DSM 21116</name>
    <dbReference type="NCBI Taxonomy" id="1423729"/>
    <lineage>
        <taxon>Bacteria</taxon>
        <taxon>Bacillati</taxon>
        <taxon>Bacillota</taxon>
        <taxon>Bacilli</taxon>
        <taxon>Lactobacillales</taxon>
        <taxon>Lactobacillaceae</taxon>
        <taxon>Liquorilactobacillus</taxon>
    </lineage>
</organism>
<gene>
    <name evidence="2" type="ORF">FC80_GL000748</name>
</gene>
<proteinExistence type="predicted"/>
<dbReference type="Pfam" id="PF14504">
    <property type="entry name" value="CAP_assoc_N"/>
    <property type="match status" value="1"/>
</dbReference>
<dbReference type="AlphaFoldDB" id="A0A0R2CLD9"/>